<feature type="transmembrane region" description="Helical" evidence="1">
    <location>
        <begin position="501"/>
        <end position="521"/>
    </location>
</feature>
<feature type="transmembrane region" description="Helical" evidence="1">
    <location>
        <begin position="34"/>
        <end position="55"/>
    </location>
</feature>
<feature type="transmembrane region" description="Helical" evidence="1">
    <location>
        <begin position="137"/>
        <end position="157"/>
    </location>
</feature>
<name>A0A1G1YMA9_9BACT</name>
<feature type="transmembrane region" description="Helical" evidence="1">
    <location>
        <begin position="557"/>
        <end position="575"/>
    </location>
</feature>
<feature type="transmembrane region" description="Helical" evidence="1">
    <location>
        <begin position="297"/>
        <end position="315"/>
    </location>
</feature>
<keyword evidence="1" id="KW-0472">Membrane</keyword>
<feature type="transmembrane region" description="Helical" evidence="1">
    <location>
        <begin position="324"/>
        <end position="342"/>
    </location>
</feature>
<dbReference type="Proteomes" id="UP000177376">
    <property type="component" value="Unassembled WGS sequence"/>
</dbReference>
<feature type="transmembrane region" description="Helical" evidence="1">
    <location>
        <begin position="373"/>
        <end position="404"/>
    </location>
</feature>
<feature type="transmembrane region" description="Helical" evidence="1">
    <location>
        <begin position="533"/>
        <end position="550"/>
    </location>
</feature>
<reference evidence="2 3" key="1">
    <citation type="journal article" date="2016" name="Nat. Commun.">
        <title>Thousands of microbial genomes shed light on interconnected biogeochemical processes in an aquifer system.</title>
        <authorList>
            <person name="Anantharaman K."/>
            <person name="Brown C.T."/>
            <person name="Hug L.A."/>
            <person name="Sharon I."/>
            <person name="Castelle C.J."/>
            <person name="Probst A.J."/>
            <person name="Thomas B.C."/>
            <person name="Singh A."/>
            <person name="Wilkins M.J."/>
            <person name="Karaoz U."/>
            <person name="Brodie E.L."/>
            <person name="Williams K.H."/>
            <person name="Hubbard S.S."/>
            <person name="Banfield J.F."/>
        </authorList>
    </citation>
    <scope>NUCLEOTIDE SEQUENCE [LARGE SCALE GENOMIC DNA]</scope>
</reference>
<dbReference type="EMBL" id="MHIM01000009">
    <property type="protein sequence ID" value="OGY52946.1"/>
    <property type="molecule type" value="Genomic_DNA"/>
</dbReference>
<accession>A0A1G1YMA9</accession>
<feature type="transmembrane region" description="Helical" evidence="1">
    <location>
        <begin position="470"/>
        <end position="489"/>
    </location>
</feature>
<feature type="transmembrane region" description="Helical" evidence="1">
    <location>
        <begin position="410"/>
        <end position="429"/>
    </location>
</feature>
<keyword evidence="1" id="KW-0812">Transmembrane</keyword>
<feature type="transmembrane region" description="Helical" evidence="1">
    <location>
        <begin position="169"/>
        <end position="190"/>
    </location>
</feature>
<evidence type="ECO:0000313" key="3">
    <source>
        <dbReference type="Proteomes" id="UP000177376"/>
    </source>
</evidence>
<comment type="caution">
    <text evidence="2">The sequence shown here is derived from an EMBL/GenBank/DDBJ whole genome shotgun (WGS) entry which is preliminary data.</text>
</comment>
<feature type="transmembrane region" description="Helical" evidence="1">
    <location>
        <begin position="348"/>
        <end position="366"/>
    </location>
</feature>
<evidence type="ECO:0008006" key="4">
    <source>
        <dbReference type="Google" id="ProtNLM"/>
    </source>
</evidence>
<feature type="transmembrane region" description="Helical" evidence="1">
    <location>
        <begin position="197"/>
        <end position="217"/>
    </location>
</feature>
<feature type="transmembrane region" description="Helical" evidence="1">
    <location>
        <begin position="12"/>
        <end position="28"/>
    </location>
</feature>
<evidence type="ECO:0000313" key="2">
    <source>
        <dbReference type="EMBL" id="OGY52946.1"/>
    </source>
</evidence>
<organism evidence="2 3">
    <name type="scientific">Candidatus Buchananbacteria bacterium RIFCSPLOWO2_01_FULL_39_33</name>
    <dbReference type="NCBI Taxonomy" id="1797543"/>
    <lineage>
        <taxon>Bacteria</taxon>
        <taxon>Candidatus Buchananiibacteriota</taxon>
    </lineage>
</organism>
<dbReference type="AlphaFoldDB" id="A0A1G1YMA9"/>
<feature type="transmembrane region" description="Helical" evidence="1">
    <location>
        <begin position="97"/>
        <end position="117"/>
    </location>
</feature>
<proteinExistence type="predicted"/>
<sequence length="704" mass="79859">MLKIFLSFSMHQVIILLLNLLPTFLLFIGLERNWWSIVSIILFLVWLVSSAVLANSILTKVFSIPQVFIRLLGIFVVIIVLGFITNIFTSWLAFNNFFFLLSLIITDLILFLGSQIFSKVSRLKVPDFESNTPALKVGNLFIFSLFILLIIGWNLIFSSVTGGYLTSPWQVLSIWYLLVSFLALLIIFTLAFSQRSLILTIIAIIAVSLMIHSYLLVYQEGFGGDRWRHLGSANRLLNELTYQPTLLTDNLWQRRIAGLDIPQALIAGPKISYGFEWSLVMIIAKISKLSIFLIDKYLMVVLWSVFLPILILTAASELWPKKNYLLLSAALTLAFYILQYYGSQTLPIGFAALNFLFLISCLLAYLKNPQGPTLALVIFLTLLSYFGYSLAFIILMIALVWLLSFRLKPLIRYLILSWLSITIFLIELISDFSQLKSSFSLADIFSDLFIKGSFLFFATGRLLPWPINNWPVVSLIISWLVGLLVLVSAYKLLKTKQKNHIFLVGLLVILVVNYALAWIFLDGLHTLSRRLNIFIVLLTLLVLAWGLANLVNNKKKILMTIILLSLISSLTYASGPVLEATVTTADVLAMEFIWQAIKDQPENYCVLADTWPLLALEAYSAKEVVAGNFKSDFNYQQPERVKLLADFINCPSLEVLNEALKITRTQSCFVVIDNNKAQKIIIEKISDLLGRPRAYGSNLIWQYR</sequence>
<protein>
    <recommendedName>
        <fullName evidence="4">Glycosyltransferase RgtA/B/C/D-like domain-containing protein</fullName>
    </recommendedName>
</protein>
<evidence type="ECO:0000256" key="1">
    <source>
        <dbReference type="SAM" id="Phobius"/>
    </source>
</evidence>
<feature type="transmembrane region" description="Helical" evidence="1">
    <location>
        <begin position="67"/>
        <end position="91"/>
    </location>
</feature>
<gene>
    <name evidence="2" type="ORF">A3A02_04375</name>
</gene>
<keyword evidence="1" id="KW-1133">Transmembrane helix</keyword>